<sequence>MSVMEAGYNSRWERACRQEKNLEGWRQDGRRDSCRLREEDVVLKPARECNKANITSMSWFRSNIKSGEAAEATEVQANRGAINNDNLGLAPICPHMPMEKMTLAELEHAASGPRRFVNFVDQFGSASKARTQPYMSCQFSSREKPSGTETSDGLYRTSHLFLVPGGCFLITAGAQIVYLWDLGYNMYTPVKPFLVATTPVNGNVFILTASPASETGQTVLNVAVHTQSVALSIQFKPPISLAILALYQINPLSPQPAFHLKGELQLDPQVDTFLNHILLHDSTVFINFSPTIGVWNWAENMGCRWAQGEVESSSGLTVCDESIIGVDDDHNFVVWDLLELCSLPGGVNGLPNIHHGPKVVRQPNHEDRGLPAFSTTSMSSWQRHRQGYLAYIIAEDENQDYRLFLYSIQQVGRCDTAFLPAHIPVAGGQSQFISEDLGEPITNPVSPIFLCDDWLVMCSRTNADELIATILPVPIEALEDMTIYPSSAILVNEGGDDADSLWDYNVGFYPMSGRVVYHASDTCLHILDFLLPLGE</sequence>
<dbReference type="EMBL" id="QPFP01000035">
    <property type="protein sequence ID" value="TEB28012.1"/>
    <property type="molecule type" value="Genomic_DNA"/>
</dbReference>
<dbReference type="OrthoDB" id="3070325at2759"/>
<protein>
    <submittedName>
        <fullName evidence="1">Uncharacterized protein</fullName>
    </submittedName>
</protein>
<gene>
    <name evidence="1" type="ORF">FA13DRAFT_1712071</name>
</gene>
<accession>A0A4Y7T320</accession>
<name>A0A4Y7T320_COPMI</name>
<keyword evidence="2" id="KW-1185">Reference proteome</keyword>
<dbReference type="Proteomes" id="UP000298030">
    <property type="component" value="Unassembled WGS sequence"/>
</dbReference>
<comment type="caution">
    <text evidence="1">The sequence shown here is derived from an EMBL/GenBank/DDBJ whole genome shotgun (WGS) entry which is preliminary data.</text>
</comment>
<evidence type="ECO:0000313" key="2">
    <source>
        <dbReference type="Proteomes" id="UP000298030"/>
    </source>
</evidence>
<dbReference type="AlphaFoldDB" id="A0A4Y7T320"/>
<reference evidence="1 2" key="1">
    <citation type="journal article" date="2019" name="Nat. Ecol. Evol.">
        <title>Megaphylogeny resolves global patterns of mushroom evolution.</title>
        <authorList>
            <person name="Varga T."/>
            <person name="Krizsan K."/>
            <person name="Foldi C."/>
            <person name="Dima B."/>
            <person name="Sanchez-Garcia M."/>
            <person name="Sanchez-Ramirez S."/>
            <person name="Szollosi G.J."/>
            <person name="Szarkandi J.G."/>
            <person name="Papp V."/>
            <person name="Albert L."/>
            <person name="Andreopoulos W."/>
            <person name="Angelini C."/>
            <person name="Antonin V."/>
            <person name="Barry K.W."/>
            <person name="Bougher N.L."/>
            <person name="Buchanan P."/>
            <person name="Buyck B."/>
            <person name="Bense V."/>
            <person name="Catcheside P."/>
            <person name="Chovatia M."/>
            <person name="Cooper J."/>
            <person name="Damon W."/>
            <person name="Desjardin D."/>
            <person name="Finy P."/>
            <person name="Geml J."/>
            <person name="Haridas S."/>
            <person name="Hughes K."/>
            <person name="Justo A."/>
            <person name="Karasinski D."/>
            <person name="Kautmanova I."/>
            <person name="Kiss B."/>
            <person name="Kocsube S."/>
            <person name="Kotiranta H."/>
            <person name="LaButti K.M."/>
            <person name="Lechner B.E."/>
            <person name="Liimatainen K."/>
            <person name="Lipzen A."/>
            <person name="Lukacs Z."/>
            <person name="Mihaltcheva S."/>
            <person name="Morgado L.N."/>
            <person name="Niskanen T."/>
            <person name="Noordeloos M.E."/>
            <person name="Ohm R.A."/>
            <person name="Ortiz-Santana B."/>
            <person name="Ovrebo C."/>
            <person name="Racz N."/>
            <person name="Riley R."/>
            <person name="Savchenko A."/>
            <person name="Shiryaev A."/>
            <person name="Soop K."/>
            <person name="Spirin V."/>
            <person name="Szebenyi C."/>
            <person name="Tomsovsky M."/>
            <person name="Tulloss R.E."/>
            <person name="Uehling J."/>
            <person name="Grigoriev I.V."/>
            <person name="Vagvolgyi C."/>
            <person name="Papp T."/>
            <person name="Martin F.M."/>
            <person name="Miettinen O."/>
            <person name="Hibbett D.S."/>
            <person name="Nagy L.G."/>
        </authorList>
    </citation>
    <scope>NUCLEOTIDE SEQUENCE [LARGE SCALE GENOMIC DNA]</scope>
    <source>
        <strain evidence="1 2">FP101781</strain>
    </source>
</reference>
<proteinExistence type="predicted"/>
<organism evidence="1 2">
    <name type="scientific">Coprinellus micaceus</name>
    <name type="common">Glistening ink-cap mushroom</name>
    <name type="synonym">Coprinus micaceus</name>
    <dbReference type="NCBI Taxonomy" id="71717"/>
    <lineage>
        <taxon>Eukaryota</taxon>
        <taxon>Fungi</taxon>
        <taxon>Dikarya</taxon>
        <taxon>Basidiomycota</taxon>
        <taxon>Agaricomycotina</taxon>
        <taxon>Agaricomycetes</taxon>
        <taxon>Agaricomycetidae</taxon>
        <taxon>Agaricales</taxon>
        <taxon>Agaricineae</taxon>
        <taxon>Psathyrellaceae</taxon>
        <taxon>Coprinellus</taxon>
    </lineage>
</organism>
<evidence type="ECO:0000313" key="1">
    <source>
        <dbReference type="EMBL" id="TEB28012.1"/>
    </source>
</evidence>